<dbReference type="SUPFAM" id="SSF55874">
    <property type="entry name" value="ATPase domain of HSP90 chaperone/DNA topoisomerase II/histidine kinase"/>
    <property type="match status" value="1"/>
</dbReference>
<evidence type="ECO:0000313" key="11">
    <source>
        <dbReference type="EMBL" id="ASJ72571.1"/>
    </source>
</evidence>
<name>A0A2Z2NRD4_9GAMM</name>
<dbReference type="InterPro" id="IPR003594">
    <property type="entry name" value="HATPase_dom"/>
</dbReference>
<accession>A0A2Z2NRD4</accession>
<keyword evidence="8" id="KW-0472">Membrane</keyword>
<dbReference type="CDD" id="cd00075">
    <property type="entry name" value="HATPase"/>
    <property type="match status" value="1"/>
</dbReference>
<keyword evidence="12" id="KW-1185">Reference proteome</keyword>
<dbReference type="Pfam" id="PF02518">
    <property type="entry name" value="HATPase_c"/>
    <property type="match status" value="1"/>
</dbReference>
<dbReference type="CDD" id="cd00156">
    <property type="entry name" value="REC"/>
    <property type="match status" value="1"/>
</dbReference>
<dbReference type="Pfam" id="PF00512">
    <property type="entry name" value="HisKA"/>
    <property type="match status" value="1"/>
</dbReference>
<organism evidence="11 12">
    <name type="scientific">Granulosicoccus antarcticus IMCC3135</name>
    <dbReference type="NCBI Taxonomy" id="1192854"/>
    <lineage>
        <taxon>Bacteria</taxon>
        <taxon>Pseudomonadati</taxon>
        <taxon>Pseudomonadota</taxon>
        <taxon>Gammaproteobacteria</taxon>
        <taxon>Chromatiales</taxon>
        <taxon>Granulosicoccaceae</taxon>
        <taxon>Granulosicoccus</taxon>
    </lineage>
</organism>
<dbReference type="Gene3D" id="1.10.287.130">
    <property type="match status" value="1"/>
</dbReference>
<feature type="transmembrane region" description="Helical" evidence="8">
    <location>
        <begin position="183"/>
        <end position="206"/>
    </location>
</feature>
<dbReference type="InterPro" id="IPR011006">
    <property type="entry name" value="CheY-like_superfamily"/>
</dbReference>
<dbReference type="Gene3D" id="3.30.565.10">
    <property type="entry name" value="Histidine kinase-like ATPase, C-terminal domain"/>
    <property type="match status" value="1"/>
</dbReference>
<dbReference type="EMBL" id="CP018632">
    <property type="protein sequence ID" value="ASJ72571.1"/>
    <property type="molecule type" value="Genomic_DNA"/>
</dbReference>
<dbReference type="PROSITE" id="PS50109">
    <property type="entry name" value="HIS_KIN"/>
    <property type="match status" value="1"/>
</dbReference>
<evidence type="ECO:0000259" key="10">
    <source>
        <dbReference type="PROSITE" id="PS50110"/>
    </source>
</evidence>
<proteinExistence type="predicted"/>
<evidence type="ECO:0000256" key="8">
    <source>
        <dbReference type="SAM" id="Phobius"/>
    </source>
</evidence>
<keyword evidence="4 11" id="KW-0808">Transferase</keyword>
<evidence type="ECO:0000256" key="5">
    <source>
        <dbReference type="ARBA" id="ARBA00022777"/>
    </source>
</evidence>
<keyword evidence="3 7" id="KW-0597">Phosphoprotein</keyword>
<dbReference type="InterPro" id="IPR001789">
    <property type="entry name" value="Sig_transdc_resp-reg_receiver"/>
</dbReference>
<reference evidence="11 12" key="1">
    <citation type="submission" date="2016-12" db="EMBL/GenBank/DDBJ databases">
        <authorList>
            <person name="Song W.-J."/>
            <person name="Kurnit D.M."/>
        </authorList>
    </citation>
    <scope>NUCLEOTIDE SEQUENCE [LARGE SCALE GENOMIC DNA]</scope>
    <source>
        <strain evidence="11 12">IMCC3135</strain>
    </source>
</reference>
<dbReference type="PRINTS" id="PR00344">
    <property type="entry name" value="BCTRLSENSOR"/>
</dbReference>
<evidence type="ECO:0000256" key="3">
    <source>
        <dbReference type="ARBA" id="ARBA00022553"/>
    </source>
</evidence>
<evidence type="ECO:0000256" key="1">
    <source>
        <dbReference type="ARBA" id="ARBA00000085"/>
    </source>
</evidence>
<dbReference type="FunFam" id="3.30.565.10:FF:000049">
    <property type="entry name" value="Two-component sensor histidine kinase"/>
    <property type="match status" value="1"/>
</dbReference>
<feature type="domain" description="Histidine kinase" evidence="9">
    <location>
        <begin position="249"/>
        <end position="462"/>
    </location>
</feature>
<dbReference type="InterPro" id="IPR050736">
    <property type="entry name" value="Sensor_HK_Regulatory"/>
</dbReference>
<evidence type="ECO:0000256" key="7">
    <source>
        <dbReference type="PROSITE-ProRule" id="PRU00169"/>
    </source>
</evidence>
<dbReference type="Pfam" id="PF00072">
    <property type="entry name" value="Response_reg"/>
    <property type="match status" value="1"/>
</dbReference>
<dbReference type="SUPFAM" id="SSF52172">
    <property type="entry name" value="CheY-like"/>
    <property type="match status" value="1"/>
</dbReference>
<dbReference type="SMART" id="SM00387">
    <property type="entry name" value="HATPase_c"/>
    <property type="match status" value="1"/>
</dbReference>
<dbReference type="Gene3D" id="3.40.50.2300">
    <property type="match status" value="1"/>
</dbReference>
<evidence type="ECO:0000256" key="2">
    <source>
        <dbReference type="ARBA" id="ARBA00012438"/>
    </source>
</evidence>
<keyword evidence="8" id="KW-1133">Transmembrane helix</keyword>
<dbReference type="SMART" id="SM00388">
    <property type="entry name" value="HisKA"/>
    <property type="match status" value="1"/>
</dbReference>
<dbReference type="PROSITE" id="PS50110">
    <property type="entry name" value="RESPONSE_REGULATORY"/>
    <property type="match status" value="1"/>
</dbReference>
<gene>
    <name evidence="11" type="primary">tmoS</name>
    <name evidence="11" type="ORF">IMCC3135_12415</name>
</gene>
<evidence type="ECO:0000313" key="12">
    <source>
        <dbReference type="Proteomes" id="UP000250079"/>
    </source>
</evidence>
<sequence>MATGENGIAVNRRWLTWIPGIAALACAAIMFFLIIQIDQTRKQLQNDGVLEFNFIQQLDHNFSAFAHSLTDYQLASPEQQAELHKLYIQRFDVLYGSIRHVGTSWMGNLVSRQKTIELLSNANDFLTAHESTMSASYQLQKAQIMNVQQEAIALSNQVYDIGLKMFERKSLVRESIAQRMDDLYDALWIFGISFILALAMAIMLFLSTMRRTDSLRASALQTQTQLSTALDELTTGDIERRAQNRFMAAASHDLRQPLHALGLYLNALKKHVPTDQGQIILANINRSTEALNQLLNSMLDLSKLDAGVVDVSWSDLNLNAVFDYLHQGFLPEANQRELGLDIQYSSLHVHSDRVLLERILANLVGNALNYTHEGMVSIRAIQEGDQICISVSDTGPGIPQNEQEAIFNEYYQLKNPERDRSKGLGLGLSIVKRLTRLLDIDLRLISAVGQGTTFEIRLPRANTELVSESPNPLKMTAITDCTILQGLSILVIDDEHDVRDGMRTLLVQHGCIVTVADSSEQACEYIICNDWVPQLIIADYRLRDDKTGDKAIEQVREEVNMDVPAMIITGDTSPVRLREATASGFPLLHKPVIAEELIAAITTLVGECK</sequence>
<dbReference type="AlphaFoldDB" id="A0A2Z2NRD4"/>
<dbReference type="InterPro" id="IPR036097">
    <property type="entry name" value="HisK_dim/P_sf"/>
</dbReference>
<dbReference type="InterPro" id="IPR036890">
    <property type="entry name" value="HATPase_C_sf"/>
</dbReference>
<dbReference type="KEGG" id="gai:IMCC3135_12415"/>
<dbReference type="SMART" id="SM00448">
    <property type="entry name" value="REC"/>
    <property type="match status" value="1"/>
</dbReference>
<dbReference type="InterPro" id="IPR005467">
    <property type="entry name" value="His_kinase_dom"/>
</dbReference>
<dbReference type="GO" id="GO:0000155">
    <property type="term" value="F:phosphorelay sensor kinase activity"/>
    <property type="evidence" value="ECO:0007669"/>
    <property type="project" value="InterPro"/>
</dbReference>
<dbReference type="InterPro" id="IPR004358">
    <property type="entry name" value="Sig_transdc_His_kin-like_C"/>
</dbReference>
<dbReference type="EC" id="2.7.13.3" evidence="2"/>
<dbReference type="Proteomes" id="UP000250079">
    <property type="component" value="Chromosome"/>
</dbReference>
<dbReference type="CDD" id="cd00082">
    <property type="entry name" value="HisKA"/>
    <property type="match status" value="1"/>
</dbReference>
<evidence type="ECO:0000259" key="9">
    <source>
        <dbReference type="PROSITE" id="PS50109"/>
    </source>
</evidence>
<evidence type="ECO:0000256" key="6">
    <source>
        <dbReference type="ARBA" id="ARBA00023012"/>
    </source>
</evidence>
<dbReference type="PANTHER" id="PTHR43711:SF26">
    <property type="entry name" value="SENSOR HISTIDINE KINASE RCSC"/>
    <property type="match status" value="1"/>
</dbReference>
<dbReference type="OrthoDB" id="7051659at2"/>
<feature type="transmembrane region" description="Helical" evidence="8">
    <location>
        <begin position="14"/>
        <end position="35"/>
    </location>
</feature>
<evidence type="ECO:0000256" key="4">
    <source>
        <dbReference type="ARBA" id="ARBA00022679"/>
    </source>
</evidence>
<dbReference type="InterPro" id="IPR003661">
    <property type="entry name" value="HisK_dim/P_dom"/>
</dbReference>
<dbReference type="SUPFAM" id="SSF47384">
    <property type="entry name" value="Homodimeric domain of signal transducing histidine kinase"/>
    <property type="match status" value="1"/>
</dbReference>
<keyword evidence="8" id="KW-0812">Transmembrane</keyword>
<feature type="modified residue" description="4-aspartylphosphate" evidence="7">
    <location>
        <position position="539"/>
    </location>
</feature>
<feature type="domain" description="Response regulatory" evidence="10">
    <location>
        <begin position="488"/>
        <end position="605"/>
    </location>
</feature>
<keyword evidence="5 11" id="KW-0418">Kinase</keyword>
<comment type="catalytic activity">
    <reaction evidence="1">
        <text>ATP + protein L-histidine = ADP + protein N-phospho-L-histidine.</text>
        <dbReference type="EC" id="2.7.13.3"/>
    </reaction>
</comment>
<protein>
    <recommendedName>
        <fullName evidence="2">histidine kinase</fullName>
        <ecNumber evidence="2">2.7.13.3</ecNumber>
    </recommendedName>
</protein>
<keyword evidence="6" id="KW-0902">Two-component regulatory system</keyword>
<dbReference type="PANTHER" id="PTHR43711">
    <property type="entry name" value="TWO-COMPONENT HISTIDINE KINASE"/>
    <property type="match status" value="1"/>
</dbReference>